<evidence type="ECO:0000313" key="1">
    <source>
        <dbReference type="EMBL" id="ACR13093.1"/>
    </source>
</evidence>
<protein>
    <submittedName>
        <fullName evidence="1">Uncharacterized protein</fullName>
    </submittedName>
</protein>
<dbReference type="HOGENOM" id="CLU_1531808_0_0_6"/>
<dbReference type="OrthoDB" id="9866045at2"/>
<proteinExistence type="predicted"/>
<gene>
    <name evidence="1" type="ordered locus">TERTU_4046</name>
</gene>
<keyword evidence="2" id="KW-1185">Reference proteome</keyword>
<dbReference type="KEGG" id="ttu:TERTU_4046"/>
<dbReference type="STRING" id="377629.TERTU_4046"/>
<dbReference type="Proteomes" id="UP000009080">
    <property type="component" value="Chromosome"/>
</dbReference>
<dbReference type="GeneID" id="58411307"/>
<organism evidence="1 2">
    <name type="scientific">Teredinibacter turnerae (strain ATCC 39867 / T7901)</name>
    <dbReference type="NCBI Taxonomy" id="377629"/>
    <lineage>
        <taxon>Bacteria</taxon>
        <taxon>Pseudomonadati</taxon>
        <taxon>Pseudomonadota</taxon>
        <taxon>Gammaproteobacteria</taxon>
        <taxon>Cellvibrionales</taxon>
        <taxon>Cellvibrionaceae</taxon>
        <taxon>Teredinibacter</taxon>
    </lineage>
</organism>
<dbReference type="EMBL" id="CP001614">
    <property type="protein sequence ID" value="ACR13093.1"/>
    <property type="molecule type" value="Genomic_DNA"/>
</dbReference>
<accession>C5BTW9</accession>
<name>C5BTW9_TERTT</name>
<dbReference type="eggNOG" id="ENOG5030ASS">
    <property type="taxonomic scope" value="Bacteria"/>
</dbReference>
<reference evidence="1 2" key="1">
    <citation type="journal article" date="2009" name="PLoS ONE">
        <title>The complete genome of Teredinibacter turnerae T7901: an intracellular endosymbiont of marine wood-boring bivalves (shipworms).</title>
        <authorList>
            <person name="Yang J.C."/>
            <person name="Madupu R."/>
            <person name="Durkin A.S."/>
            <person name="Ekborg N.A."/>
            <person name="Pedamallu C.S."/>
            <person name="Hostetler J.B."/>
            <person name="Radune D."/>
            <person name="Toms B.S."/>
            <person name="Henrissat B."/>
            <person name="Coutinho P.M."/>
            <person name="Schwarz S."/>
            <person name="Field L."/>
            <person name="Trindade-Silva A.E."/>
            <person name="Soares C.A.G."/>
            <person name="Elshahawi S."/>
            <person name="Hanora A."/>
            <person name="Schmidt E.W."/>
            <person name="Haygood M.G."/>
            <person name="Posfai J."/>
            <person name="Benner J."/>
            <person name="Madinger C."/>
            <person name="Nove J."/>
            <person name="Anton B."/>
            <person name="Chaudhary K."/>
            <person name="Foster J."/>
            <person name="Holman A."/>
            <person name="Kumar S."/>
            <person name="Lessard P.A."/>
            <person name="Luyten Y.A."/>
            <person name="Slatko B."/>
            <person name="Wood N."/>
            <person name="Wu B."/>
            <person name="Teplitski M."/>
            <person name="Mougous J.D."/>
            <person name="Ward N."/>
            <person name="Eisen J.A."/>
            <person name="Badger J.H."/>
            <person name="Distel D.L."/>
        </authorList>
    </citation>
    <scope>NUCLEOTIDE SEQUENCE [LARGE SCALE GENOMIC DNA]</scope>
    <source>
        <strain evidence="2">ATCC 39867 / T7901</strain>
    </source>
</reference>
<sequence>MTKVSYAVTPRNTLFYDAVKQLSSKEKCNAFYLLDSAGKNPVAAVISTTLYDTLTRESHVNPLQVNLRLKSVPQPIKRVQFSDNDQDLITLVREDGKAVPLSLDDQRSFPMAYALPVSQFKLLWAAQSYYCREGVLDRLQTAVSKIDKDAGSLVDSEFLASTRKPSVPRVHELQS</sequence>
<dbReference type="RefSeq" id="WP_015819206.1">
    <property type="nucleotide sequence ID" value="NC_012997.1"/>
</dbReference>
<dbReference type="AlphaFoldDB" id="C5BTW9"/>
<evidence type="ECO:0000313" key="2">
    <source>
        <dbReference type="Proteomes" id="UP000009080"/>
    </source>
</evidence>